<protein>
    <submittedName>
        <fullName evidence="3">Uncharacterized protein</fullName>
    </submittedName>
</protein>
<dbReference type="EMBL" id="FTMX01000006">
    <property type="protein sequence ID" value="SIR83893.1"/>
    <property type="molecule type" value="Genomic_DNA"/>
</dbReference>
<dbReference type="Proteomes" id="UP000789326">
    <property type="component" value="Unassembled WGS sequence"/>
</dbReference>
<evidence type="ECO:0000313" key="4">
    <source>
        <dbReference type="Proteomes" id="UP000185829"/>
    </source>
</evidence>
<accession>A0A1N7E6W6</accession>
<dbReference type="Proteomes" id="UP000317770">
    <property type="component" value="Unassembled WGS sequence"/>
</dbReference>
<evidence type="ECO:0000313" key="1">
    <source>
        <dbReference type="EMBL" id="CAH0267394.1"/>
    </source>
</evidence>
<comment type="caution">
    <text evidence="3">The sequence shown here is derived from an EMBL/GenBank/DDBJ whole genome shotgun (WGS) entry which is preliminary data.</text>
</comment>
<dbReference type="GeneID" id="56474155"/>
<reference evidence="2 4" key="1">
    <citation type="submission" date="2017-01" db="EMBL/GenBank/DDBJ databases">
        <authorList>
            <person name="Varghese N."/>
            <person name="Submissions S."/>
        </authorList>
    </citation>
    <scope>NUCLEOTIDE SEQUENCE [LARGE SCALE GENOMIC DNA]</scope>
    <source>
        <strain evidence="2 4">RUG2-6</strain>
    </source>
</reference>
<dbReference type="AlphaFoldDB" id="A0A1N7E6W6"/>
<reference evidence="3 5" key="2">
    <citation type="submission" date="2019-07" db="EMBL/GenBank/DDBJ databases">
        <title>Genome assembly of Bacillus simplex strain GGC-P6A.</title>
        <authorList>
            <person name="Jennings M.E."/>
            <person name="Barton H.A."/>
        </authorList>
    </citation>
    <scope>NUCLEOTIDE SEQUENCE [LARGE SCALE GENOMIC DNA]</scope>
    <source>
        <strain evidence="3 5">GGC-P6A</strain>
    </source>
</reference>
<gene>
    <name evidence="3" type="ORF">FQP34_15735</name>
    <name evidence="2" type="ORF">SAMN05878482_106109</name>
    <name evidence="1" type="ORF">SRABI133_03565</name>
</gene>
<evidence type="ECO:0000313" key="2">
    <source>
        <dbReference type="EMBL" id="SIR83893.1"/>
    </source>
</evidence>
<dbReference type="Proteomes" id="UP000185829">
    <property type="component" value="Unassembled WGS sequence"/>
</dbReference>
<name>A0A1N7E6W6_9BACI</name>
<dbReference type="EMBL" id="VNKI01000007">
    <property type="protein sequence ID" value="TVX79629.1"/>
    <property type="molecule type" value="Genomic_DNA"/>
</dbReference>
<organism evidence="3 5">
    <name type="scientific">Peribacillus simplex</name>
    <dbReference type="NCBI Taxonomy" id="1478"/>
    <lineage>
        <taxon>Bacteria</taxon>
        <taxon>Bacillati</taxon>
        <taxon>Bacillota</taxon>
        <taxon>Bacilli</taxon>
        <taxon>Bacillales</taxon>
        <taxon>Bacillaceae</taxon>
        <taxon>Peribacillus</taxon>
    </lineage>
</organism>
<dbReference type="RefSeq" id="WP_063234934.1">
    <property type="nucleotide sequence ID" value="NZ_CABIYS010000002.1"/>
</dbReference>
<evidence type="ECO:0000313" key="5">
    <source>
        <dbReference type="Proteomes" id="UP000317770"/>
    </source>
</evidence>
<evidence type="ECO:0000313" key="3">
    <source>
        <dbReference type="EMBL" id="TVX79629.1"/>
    </source>
</evidence>
<reference evidence="1" key="3">
    <citation type="submission" date="2021-11" db="EMBL/GenBank/DDBJ databases">
        <authorList>
            <person name="Bulgarelli D."/>
        </authorList>
    </citation>
    <scope>NUCLEOTIDE SEQUENCE</scope>
    <source>
        <strain evidence="1">Bi133</strain>
    </source>
</reference>
<dbReference type="EMBL" id="CAKKMG010000059">
    <property type="protein sequence ID" value="CAH0267394.1"/>
    <property type="molecule type" value="Genomic_DNA"/>
</dbReference>
<sequence>MEGRKYKYELLLRSARKVGSKPKGIEMPSSPVWSPDHIKSAKDWIGRSPILEPYINTYLGLKK</sequence>
<proteinExistence type="predicted"/>